<evidence type="ECO:0000256" key="1">
    <source>
        <dbReference type="SAM" id="MobiDB-lite"/>
    </source>
</evidence>
<dbReference type="Pfam" id="PF00078">
    <property type="entry name" value="RVT_1"/>
    <property type="match status" value="1"/>
</dbReference>
<organism evidence="3 4">
    <name type="scientific">Pararge aegeria aegeria</name>
    <dbReference type="NCBI Taxonomy" id="348720"/>
    <lineage>
        <taxon>Eukaryota</taxon>
        <taxon>Metazoa</taxon>
        <taxon>Ecdysozoa</taxon>
        <taxon>Arthropoda</taxon>
        <taxon>Hexapoda</taxon>
        <taxon>Insecta</taxon>
        <taxon>Pterygota</taxon>
        <taxon>Neoptera</taxon>
        <taxon>Endopterygota</taxon>
        <taxon>Lepidoptera</taxon>
        <taxon>Glossata</taxon>
        <taxon>Ditrysia</taxon>
        <taxon>Papilionoidea</taxon>
        <taxon>Nymphalidae</taxon>
        <taxon>Satyrinae</taxon>
        <taxon>Satyrini</taxon>
        <taxon>Parargina</taxon>
        <taxon>Pararge</taxon>
    </lineage>
</organism>
<comment type="caution">
    <text evidence="3">The sequence shown here is derived from an EMBL/GenBank/DDBJ whole genome shotgun (WGS) entry which is preliminary data.</text>
</comment>
<accession>A0A8S4S5B3</accession>
<proteinExistence type="predicted"/>
<dbReference type="OrthoDB" id="6354171at2759"/>
<dbReference type="PROSITE" id="PS50878">
    <property type="entry name" value="RT_POL"/>
    <property type="match status" value="1"/>
</dbReference>
<name>A0A8S4S5B3_9NEOP</name>
<feature type="region of interest" description="Disordered" evidence="1">
    <location>
        <begin position="801"/>
        <end position="837"/>
    </location>
</feature>
<reference evidence="3" key="1">
    <citation type="submission" date="2022-03" db="EMBL/GenBank/DDBJ databases">
        <authorList>
            <person name="Lindestad O."/>
        </authorList>
    </citation>
    <scope>NUCLEOTIDE SEQUENCE</scope>
</reference>
<dbReference type="Gene3D" id="3.30.160.60">
    <property type="entry name" value="Classic Zinc Finger"/>
    <property type="match status" value="1"/>
</dbReference>
<dbReference type="PROSITE" id="PS00028">
    <property type="entry name" value="ZINC_FINGER_C2H2_1"/>
    <property type="match status" value="2"/>
</dbReference>
<dbReference type="SMART" id="SM00355">
    <property type="entry name" value="ZnF_C2H2"/>
    <property type="match status" value="4"/>
</dbReference>
<dbReference type="SUPFAM" id="SSF56672">
    <property type="entry name" value="DNA/RNA polymerases"/>
    <property type="match status" value="1"/>
</dbReference>
<dbReference type="GO" id="GO:0071897">
    <property type="term" value="P:DNA biosynthetic process"/>
    <property type="evidence" value="ECO:0007669"/>
    <property type="project" value="UniProtKB-ARBA"/>
</dbReference>
<dbReference type="CDD" id="cd01650">
    <property type="entry name" value="RT_nLTR_like"/>
    <property type="match status" value="1"/>
</dbReference>
<protein>
    <submittedName>
        <fullName evidence="3">Jg1972 protein</fullName>
    </submittedName>
</protein>
<evidence type="ECO:0000313" key="3">
    <source>
        <dbReference type="EMBL" id="CAH2252581.1"/>
    </source>
</evidence>
<dbReference type="AlphaFoldDB" id="A0A8S4S5B3"/>
<gene>
    <name evidence="3" type="primary">jg1972</name>
    <name evidence="3" type="ORF">PAEG_LOCUS22426</name>
</gene>
<dbReference type="InterPro" id="IPR000477">
    <property type="entry name" value="RT_dom"/>
</dbReference>
<feature type="region of interest" description="Disordered" evidence="1">
    <location>
        <begin position="624"/>
        <end position="646"/>
    </location>
</feature>
<sequence>MSSTINIDDLCSLDLSLICRGCLATSGEMKNMVEWGLLDDFHRLTNVQVNTLDNPSLLLCLKCEDVLYRNYIDCNLSLKIPLKTGCDIDEAAIAITHLIQTAAWISTPERCQIPGSKNLPKDIRDKVLVKRRLRRVWHSSRHPSDEKALNRAILELRSYLKDIDDETLQNKLVNLSATAKNEHSLYKAVKSNKAAPIPPQHPLKLDDGTWARRDSERTKAFGKFLSEVFTSNNGDADTDREVSEFLDADLQLSLPIKSCSPKEVHRLIKELDLNKAPGFCLITAEVLQKLPRKAILFLTQLFNSILRTSHYPNVRKISEIIMVPKPGKPPHLLSSYRPISLLPTLSKAFEKIASYRLKSILSERDIIPPHQFGFRSGHSTVEQVHRVVSKIRNAMENKEYCSAVFLDVQQAFDKVWHNGLLFKAKTPLPHSFFMLLKSYLHQRLFRVKINDAYSEFYITESGVPQGSVLGPTLYLIYTADIPVSENVLTATFADDTAVLCNNKDPSMASAILQNHLNKIEKWMSKWRIKASSNKSTHVTFTLRKDICTPVRLGQDIIPHSETAKYLGMHLDKKQTWKPHIMKKRDELNQIVTIPTHWDPNVDRFSELCAPPIATIASRLVKKKQSKESLERTTAPKSEEASNSQDNLIHSELTSKSVIMKITAPNMDRKINLPCHYCQSNFLKKTDLVHHLLKQHKVAKDFAVDLKFYCHIQDCSYYINSGKEKFFTGRKYLNQHAFKVHGEKVNCSVCELSFANDVAYKRHLRTCNYLYMCQVCDVQYNTNEKLLIHLLRKHPDLHEQYKNERKAQKRRSENCVDTKKIKNDRSQDGDKGDAFCDSPKRSFATQTLELERHIKNDVTLPSWHAERMDETKKDEMSTQTVFEDLLSLKSNMSEDDAMFSDSVSLSDIQTQTLPLEFGLSRVNKETITSETQSPDLSIKETQTCLCLYESPKPNFRCIDSVSSSPSTFSMLTSTETQTLDLRGSLYNDLLSFSSAETQTCFDDDSSKDL</sequence>
<dbReference type="PANTHER" id="PTHR19446">
    <property type="entry name" value="REVERSE TRANSCRIPTASES"/>
    <property type="match status" value="1"/>
</dbReference>
<evidence type="ECO:0000313" key="4">
    <source>
        <dbReference type="Proteomes" id="UP000838756"/>
    </source>
</evidence>
<dbReference type="Proteomes" id="UP000838756">
    <property type="component" value="Unassembled WGS sequence"/>
</dbReference>
<dbReference type="EMBL" id="CAKXAJ010026036">
    <property type="protein sequence ID" value="CAH2252581.1"/>
    <property type="molecule type" value="Genomic_DNA"/>
</dbReference>
<evidence type="ECO:0000259" key="2">
    <source>
        <dbReference type="PROSITE" id="PS50878"/>
    </source>
</evidence>
<dbReference type="InterPro" id="IPR043502">
    <property type="entry name" value="DNA/RNA_pol_sf"/>
</dbReference>
<feature type="domain" description="Reverse transcriptase" evidence="2">
    <location>
        <begin position="304"/>
        <end position="570"/>
    </location>
</feature>
<keyword evidence="4" id="KW-1185">Reference proteome</keyword>
<dbReference type="InterPro" id="IPR013087">
    <property type="entry name" value="Znf_C2H2_type"/>
</dbReference>